<dbReference type="SUPFAM" id="SSF52540">
    <property type="entry name" value="P-loop containing nucleoside triphosphate hydrolases"/>
    <property type="match status" value="1"/>
</dbReference>
<dbReference type="PANTHER" id="PTHR11384:SF56">
    <property type="entry name" value="ABC TRANSPORTER D FAMILY MEMBER 1"/>
    <property type="match status" value="1"/>
</dbReference>
<dbReference type="GO" id="GO:0140359">
    <property type="term" value="F:ABC-type transporter activity"/>
    <property type="evidence" value="ECO:0007669"/>
    <property type="project" value="InterPro"/>
</dbReference>
<evidence type="ECO:0000256" key="2">
    <source>
        <dbReference type="ARBA" id="ARBA00022692"/>
    </source>
</evidence>
<evidence type="ECO:0000313" key="8">
    <source>
        <dbReference type="Proteomes" id="UP000007800"/>
    </source>
</evidence>
<accession>C5KZV4</accession>
<dbReference type="InParanoid" id="C5KZV4"/>
<dbReference type="InterPro" id="IPR036640">
    <property type="entry name" value="ABC1_TM_sf"/>
</dbReference>
<dbReference type="SUPFAM" id="SSF90123">
    <property type="entry name" value="ABC transporter transmembrane region"/>
    <property type="match status" value="1"/>
</dbReference>
<dbReference type="GO" id="GO:0005524">
    <property type="term" value="F:ATP binding"/>
    <property type="evidence" value="ECO:0007669"/>
    <property type="project" value="InterPro"/>
</dbReference>
<evidence type="ECO:0000259" key="6">
    <source>
        <dbReference type="PROSITE" id="PS50929"/>
    </source>
</evidence>
<protein>
    <submittedName>
        <fullName evidence="7">Peroxisomal long-chain fatty acid import protein, putative</fullName>
    </submittedName>
</protein>
<dbReference type="Proteomes" id="UP000007800">
    <property type="component" value="Unassembled WGS sequence"/>
</dbReference>
<dbReference type="GO" id="GO:0006635">
    <property type="term" value="P:fatty acid beta-oxidation"/>
    <property type="evidence" value="ECO:0007669"/>
    <property type="project" value="TreeGrafter"/>
</dbReference>
<dbReference type="OMA" id="PIQNRAN"/>
<keyword evidence="3 5" id="KW-1133">Transmembrane helix</keyword>
<sequence>MWILGTYVSNRIAHINGHALRLLMQRKTVDFYALVVNALMMGLVQAVLTPLGDIIEAGIADHWRRQLTNTLSKRYFKDSTFYHLVSPAGGCDQVIVEDVPKLAEALANMLSDTLKPLVDLGWFSAGVLQLTGTTGLSSLLTYIISGMVFLRLIRPDLAGLTAKREELDGAFSMFHARLSQCAESIAFLDGGAVESRTADKLLAAKLDFQRTSKRLEHFYGIFDFFISQMVPQNASWVLSLMYRQGAGGVEGDEYLSHTLRYLGSVVSHSFSALGMLMELGGKWVGASGHASRVEELLRACEKTTARLDGRVDAESSHVAEVAKDMIKLEQVDIQTPDGGLVLASQLSIMVDSNTDKGMIITGPNGCGKSGVLRTIVGLWSPGGGTLLTPSAKELHYVPTKPYMPEGTLADLVTYPHRAGADETTLSRVEECLHHVHLSYLVPRQSEGLLTLDEDWENKLSLGDSRE</sequence>
<name>C5KZV4_PERM5</name>
<dbReference type="OrthoDB" id="430681at2759"/>
<dbReference type="AlphaFoldDB" id="C5KZV4"/>
<dbReference type="Pfam" id="PF06472">
    <property type="entry name" value="ABC_membrane_2"/>
    <property type="match status" value="1"/>
</dbReference>
<evidence type="ECO:0000313" key="7">
    <source>
        <dbReference type="EMBL" id="EER09812.1"/>
    </source>
</evidence>
<dbReference type="GeneID" id="9052751"/>
<feature type="transmembrane region" description="Helical" evidence="5">
    <location>
        <begin position="31"/>
        <end position="48"/>
    </location>
</feature>
<reference evidence="7 8" key="1">
    <citation type="submission" date="2008-07" db="EMBL/GenBank/DDBJ databases">
        <authorList>
            <person name="El-Sayed N."/>
            <person name="Caler E."/>
            <person name="Inman J."/>
            <person name="Amedeo P."/>
            <person name="Hass B."/>
            <person name="Wortman J."/>
        </authorList>
    </citation>
    <scope>NUCLEOTIDE SEQUENCE [LARGE SCALE GENOMIC DNA]</scope>
    <source>
        <strain evidence="8">ATCC 50983 / TXsc</strain>
    </source>
</reference>
<gene>
    <name evidence="7" type="ORF">Pmar_PMAR018453</name>
</gene>
<dbReference type="EMBL" id="GG677981">
    <property type="protein sequence ID" value="EER09812.1"/>
    <property type="molecule type" value="Genomic_DNA"/>
</dbReference>
<evidence type="ECO:0000256" key="1">
    <source>
        <dbReference type="ARBA" id="ARBA00022448"/>
    </source>
</evidence>
<keyword evidence="8" id="KW-1185">Reference proteome</keyword>
<keyword evidence="1" id="KW-0813">Transport</keyword>
<keyword evidence="4 5" id="KW-0472">Membrane</keyword>
<dbReference type="GO" id="GO:0007031">
    <property type="term" value="P:peroxisome organization"/>
    <property type="evidence" value="ECO:0007669"/>
    <property type="project" value="TreeGrafter"/>
</dbReference>
<keyword evidence="2 5" id="KW-0812">Transmembrane</keyword>
<proteinExistence type="predicted"/>
<feature type="domain" description="ABC transmembrane type-1" evidence="6">
    <location>
        <begin position="1"/>
        <end position="230"/>
    </location>
</feature>
<dbReference type="RefSeq" id="XP_002778017.1">
    <property type="nucleotide sequence ID" value="XM_002777971.1"/>
</dbReference>
<dbReference type="PROSITE" id="PS50929">
    <property type="entry name" value="ABC_TM1F"/>
    <property type="match status" value="1"/>
</dbReference>
<dbReference type="Gene3D" id="3.40.50.300">
    <property type="entry name" value="P-loop containing nucleotide triphosphate hydrolases"/>
    <property type="match status" value="1"/>
</dbReference>
<evidence type="ECO:0000256" key="5">
    <source>
        <dbReference type="SAM" id="Phobius"/>
    </source>
</evidence>
<dbReference type="PANTHER" id="PTHR11384">
    <property type="entry name" value="ATP-BINDING CASSETTE, SUB-FAMILY D MEMBER"/>
    <property type="match status" value="1"/>
</dbReference>
<organism evidence="8">
    <name type="scientific">Perkinsus marinus (strain ATCC 50983 / TXsc)</name>
    <dbReference type="NCBI Taxonomy" id="423536"/>
    <lineage>
        <taxon>Eukaryota</taxon>
        <taxon>Sar</taxon>
        <taxon>Alveolata</taxon>
        <taxon>Perkinsozoa</taxon>
        <taxon>Perkinsea</taxon>
        <taxon>Perkinsida</taxon>
        <taxon>Perkinsidae</taxon>
        <taxon>Perkinsus</taxon>
    </lineage>
</organism>
<dbReference type="GO" id="GO:0015910">
    <property type="term" value="P:long-chain fatty acid import into peroxisome"/>
    <property type="evidence" value="ECO:0007669"/>
    <property type="project" value="TreeGrafter"/>
</dbReference>
<dbReference type="GO" id="GO:0005324">
    <property type="term" value="F:long-chain fatty acid transmembrane transporter activity"/>
    <property type="evidence" value="ECO:0007669"/>
    <property type="project" value="TreeGrafter"/>
</dbReference>
<dbReference type="InterPro" id="IPR050835">
    <property type="entry name" value="ABC_transporter_sub-D"/>
</dbReference>
<dbReference type="GO" id="GO:0005778">
    <property type="term" value="C:peroxisomal membrane"/>
    <property type="evidence" value="ECO:0007669"/>
    <property type="project" value="TreeGrafter"/>
</dbReference>
<dbReference type="GO" id="GO:0042760">
    <property type="term" value="P:very long-chain fatty acid catabolic process"/>
    <property type="evidence" value="ECO:0007669"/>
    <property type="project" value="TreeGrafter"/>
</dbReference>
<dbReference type="InterPro" id="IPR027417">
    <property type="entry name" value="P-loop_NTPase"/>
</dbReference>
<evidence type="ECO:0000256" key="4">
    <source>
        <dbReference type="ARBA" id="ARBA00023136"/>
    </source>
</evidence>
<dbReference type="InterPro" id="IPR011527">
    <property type="entry name" value="ABC1_TM_dom"/>
</dbReference>
<evidence type="ECO:0000256" key="3">
    <source>
        <dbReference type="ARBA" id="ARBA00022989"/>
    </source>
</evidence>